<name>A0A4U9HD08_SERRU</name>
<organism evidence="1 2">
    <name type="scientific">Serratia rubidaea</name>
    <name type="common">Serratia marinorubra</name>
    <dbReference type="NCBI Taxonomy" id="61652"/>
    <lineage>
        <taxon>Bacteria</taxon>
        <taxon>Pseudomonadati</taxon>
        <taxon>Pseudomonadota</taxon>
        <taxon>Gammaproteobacteria</taxon>
        <taxon>Enterobacterales</taxon>
        <taxon>Yersiniaceae</taxon>
        <taxon>Serratia</taxon>
    </lineage>
</organism>
<dbReference type="EMBL" id="LR590463">
    <property type="protein sequence ID" value="VTP61587.1"/>
    <property type="molecule type" value="Genomic_DNA"/>
</dbReference>
<dbReference type="Proteomes" id="UP000307968">
    <property type="component" value="Chromosome"/>
</dbReference>
<dbReference type="AntiFam" id="ANF00007">
    <property type="entry name" value="Shadow ORF (opposite clpB)"/>
</dbReference>
<evidence type="ECO:0000313" key="2">
    <source>
        <dbReference type="Proteomes" id="UP000307968"/>
    </source>
</evidence>
<proteinExistence type="predicted"/>
<reference evidence="1 2" key="1">
    <citation type="submission" date="2019-05" db="EMBL/GenBank/DDBJ databases">
        <authorList>
            <consortium name="Pathogen Informatics"/>
        </authorList>
    </citation>
    <scope>NUCLEOTIDE SEQUENCE [LARGE SCALE GENOMIC DNA]</scope>
    <source>
        <strain evidence="1 2">NCTC12971</strain>
    </source>
</reference>
<sequence>MLLIFLAVGGNNQAQLAAHQRRLQDLEHLFTAGRLAGAQRRVRLVKQQQVRHRRTTQGVNHLQQPRRKSAAVAEPCLQLRQVQSADTHIFQAVRHIAFYNALRQPLHQRTFPDARLADQDRIVFTPAGKHINDLPQFGVTPQYRIELPGLRFRGDIQGELIQQR</sequence>
<gene>
    <name evidence="1" type="ORF">NCTC12971_02101</name>
</gene>
<protein>
    <submittedName>
        <fullName evidence="1">Protein of uncharacterized function (DUF3170)</fullName>
    </submittedName>
</protein>
<dbReference type="AlphaFoldDB" id="A0A4U9HD08"/>
<evidence type="ECO:0000313" key="1">
    <source>
        <dbReference type="EMBL" id="VTP61587.1"/>
    </source>
</evidence>
<accession>A0A4U9HD08</accession>